<evidence type="ECO:0000313" key="1">
    <source>
        <dbReference type="EMBL" id="KAF5898473.1"/>
    </source>
</evidence>
<dbReference type="Proteomes" id="UP000727407">
    <property type="component" value="Unassembled WGS sequence"/>
</dbReference>
<evidence type="ECO:0000313" key="2">
    <source>
        <dbReference type="Proteomes" id="UP000727407"/>
    </source>
</evidence>
<reference evidence="1" key="1">
    <citation type="submission" date="2020-07" db="EMBL/GenBank/DDBJ databases">
        <title>Clarias magur genome sequencing, assembly and annotation.</title>
        <authorList>
            <person name="Kushwaha B."/>
            <person name="Kumar R."/>
            <person name="Das P."/>
            <person name="Joshi C.G."/>
            <person name="Kumar D."/>
            <person name="Nagpure N.S."/>
            <person name="Pandey M."/>
            <person name="Agarwal S."/>
            <person name="Srivastava S."/>
            <person name="Singh M."/>
            <person name="Sahoo L."/>
            <person name="Jayasankar P."/>
            <person name="Meher P.K."/>
            <person name="Koringa P.G."/>
            <person name="Iquebal M.A."/>
            <person name="Das S.P."/>
            <person name="Bit A."/>
            <person name="Patnaik S."/>
            <person name="Patel N."/>
            <person name="Shah T.M."/>
            <person name="Hinsu A."/>
            <person name="Jena J.K."/>
        </authorList>
    </citation>
    <scope>NUCLEOTIDE SEQUENCE</scope>
    <source>
        <strain evidence="1">CIFAMagur01</strain>
        <tissue evidence="1">Testis</tissue>
    </source>
</reference>
<feature type="non-terminal residue" evidence="1">
    <location>
        <position position="54"/>
    </location>
</feature>
<sequence>FTHGEGERSAIRRFQRLLKETQRLCFSSGHSFTPFGKRTTAKGYNENGTWGEMT</sequence>
<feature type="non-terminal residue" evidence="1">
    <location>
        <position position="1"/>
    </location>
</feature>
<accession>A0A8J4X9P1</accession>
<protein>
    <submittedName>
        <fullName evidence="1">Uncharacterized protein</fullName>
    </submittedName>
</protein>
<gene>
    <name evidence="1" type="ORF">DAT39_011806</name>
</gene>
<dbReference type="AlphaFoldDB" id="A0A8J4X9P1"/>
<organism evidence="1 2">
    <name type="scientific">Clarias magur</name>
    <name type="common">Asian catfish</name>
    <name type="synonym">Macropteronotus magur</name>
    <dbReference type="NCBI Taxonomy" id="1594786"/>
    <lineage>
        <taxon>Eukaryota</taxon>
        <taxon>Metazoa</taxon>
        <taxon>Chordata</taxon>
        <taxon>Craniata</taxon>
        <taxon>Vertebrata</taxon>
        <taxon>Euteleostomi</taxon>
        <taxon>Actinopterygii</taxon>
        <taxon>Neopterygii</taxon>
        <taxon>Teleostei</taxon>
        <taxon>Ostariophysi</taxon>
        <taxon>Siluriformes</taxon>
        <taxon>Clariidae</taxon>
        <taxon>Clarias</taxon>
    </lineage>
</organism>
<keyword evidence="2" id="KW-1185">Reference proteome</keyword>
<comment type="caution">
    <text evidence="1">The sequence shown here is derived from an EMBL/GenBank/DDBJ whole genome shotgun (WGS) entry which is preliminary data.</text>
</comment>
<dbReference type="EMBL" id="QNUK01000198">
    <property type="protein sequence ID" value="KAF5898473.1"/>
    <property type="molecule type" value="Genomic_DNA"/>
</dbReference>
<proteinExistence type="predicted"/>
<name>A0A8J4X9P1_CLAMG</name>